<dbReference type="Proteomes" id="UP000261080">
    <property type="component" value="Unassembled WGS sequence"/>
</dbReference>
<name>A0A3E3K210_9FIRM</name>
<dbReference type="NCBIfam" id="TIGR00634">
    <property type="entry name" value="recN"/>
    <property type="match status" value="1"/>
</dbReference>
<dbReference type="Pfam" id="PF13476">
    <property type="entry name" value="AAA_23"/>
    <property type="match status" value="1"/>
</dbReference>
<dbReference type="InterPro" id="IPR038729">
    <property type="entry name" value="Rad50/SbcC_AAA"/>
</dbReference>
<evidence type="ECO:0000256" key="1">
    <source>
        <dbReference type="ARBA" id="ARBA00009441"/>
    </source>
</evidence>
<evidence type="ECO:0000313" key="11">
    <source>
        <dbReference type="EMBL" id="RGE87177.1"/>
    </source>
</evidence>
<dbReference type="InterPro" id="IPR004604">
    <property type="entry name" value="DNA_recomb/repair_RecN"/>
</dbReference>
<dbReference type="GO" id="GO:0009432">
    <property type="term" value="P:SOS response"/>
    <property type="evidence" value="ECO:0007669"/>
    <property type="project" value="TreeGrafter"/>
</dbReference>
<evidence type="ECO:0000256" key="9">
    <source>
        <dbReference type="SAM" id="Coils"/>
    </source>
</evidence>
<evidence type="ECO:0000256" key="4">
    <source>
        <dbReference type="ARBA" id="ARBA00022763"/>
    </source>
</evidence>
<evidence type="ECO:0000256" key="6">
    <source>
        <dbReference type="ARBA" id="ARBA00023204"/>
    </source>
</evidence>
<dbReference type="GO" id="GO:0043590">
    <property type="term" value="C:bacterial nucleoid"/>
    <property type="evidence" value="ECO:0007669"/>
    <property type="project" value="TreeGrafter"/>
</dbReference>
<keyword evidence="4 8" id="KW-0227">DNA damage</keyword>
<dbReference type="GO" id="GO:0006310">
    <property type="term" value="P:DNA recombination"/>
    <property type="evidence" value="ECO:0007669"/>
    <property type="project" value="InterPro"/>
</dbReference>
<evidence type="ECO:0000256" key="3">
    <source>
        <dbReference type="ARBA" id="ARBA00022741"/>
    </source>
</evidence>
<dbReference type="CDD" id="cd03241">
    <property type="entry name" value="ABC_RecN"/>
    <property type="match status" value="2"/>
</dbReference>
<dbReference type="PIRSF" id="PIRSF003128">
    <property type="entry name" value="RecN"/>
    <property type="match status" value="1"/>
</dbReference>
<comment type="similarity">
    <text evidence="1 8">Belongs to the RecN family.</text>
</comment>
<dbReference type="PANTHER" id="PTHR11059">
    <property type="entry name" value="DNA REPAIR PROTEIN RECN"/>
    <property type="match status" value="1"/>
</dbReference>
<evidence type="ECO:0000256" key="7">
    <source>
        <dbReference type="ARBA" id="ARBA00033408"/>
    </source>
</evidence>
<dbReference type="SUPFAM" id="SSF52540">
    <property type="entry name" value="P-loop containing nucleoside triphosphate hydrolases"/>
    <property type="match status" value="1"/>
</dbReference>
<keyword evidence="5" id="KW-0067">ATP-binding</keyword>
<dbReference type="EMBL" id="QVLX01000004">
    <property type="protein sequence ID" value="RGE87177.1"/>
    <property type="molecule type" value="Genomic_DNA"/>
</dbReference>
<dbReference type="GO" id="GO:0016887">
    <property type="term" value="F:ATP hydrolysis activity"/>
    <property type="evidence" value="ECO:0007669"/>
    <property type="project" value="InterPro"/>
</dbReference>
<comment type="caution">
    <text evidence="11">The sequence shown here is derived from an EMBL/GenBank/DDBJ whole genome shotgun (WGS) entry which is preliminary data.</text>
</comment>
<dbReference type="RefSeq" id="WP_024732268.1">
    <property type="nucleotide sequence ID" value="NZ_BAABYU010000001.1"/>
</dbReference>
<feature type="domain" description="Rad50/SbcC-type AAA" evidence="10">
    <location>
        <begin position="4"/>
        <end position="217"/>
    </location>
</feature>
<dbReference type="OrthoDB" id="9806954at2"/>
<dbReference type="GO" id="GO:0005524">
    <property type="term" value="F:ATP binding"/>
    <property type="evidence" value="ECO:0007669"/>
    <property type="project" value="UniProtKB-KW"/>
</dbReference>
<accession>A0A3E3K210</accession>
<gene>
    <name evidence="11" type="primary">recN</name>
    <name evidence="11" type="ORF">DW016_09650</name>
</gene>
<dbReference type="AlphaFoldDB" id="A0A3E3K210"/>
<keyword evidence="6 8" id="KW-0234">DNA repair</keyword>
<organism evidence="11 12">
    <name type="scientific">Sellimonas intestinalis</name>
    <dbReference type="NCBI Taxonomy" id="1653434"/>
    <lineage>
        <taxon>Bacteria</taxon>
        <taxon>Bacillati</taxon>
        <taxon>Bacillota</taxon>
        <taxon>Clostridia</taxon>
        <taxon>Lachnospirales</taxon>
        <taxon>Lachnospiraceae</taxon>
        <taxon>Sellimonas</taxon>
    </lineage>
</organism>
<sequence>MLQSLHVKNLALIEEAEVEWKEGLNILTGETGAGKSLLLGSVHLALGGKYSAAMLREGADYGLVELVFYVCDPRQQKKLERLEIVPEDGIVALSRKLMDGRSISRINGEMVPIGRLKEAAEILIDIHGQHEHQSLLYKKKHLEILDAYAKDEAESVKKQVREACQIYREAVRVLEEADKGEAERKKEEDFLSFEAEEIREAALILGEDEELESRYKKMRNARKIMESLEEAYECTGGLSETSASSSLGRAIHAMSEVSSYDPKMEELYGELLEIESLLGDFNRELSDSQDDFSFSEEEFYETENRLNTINHLKTKYGNSIGEILHYAEETEKKLAVLQDYDAYLASLREKKDVAQKELDRWTNKLTEIRESYAGGLSEEIRQGILDLNFLNVEFDTVIRPLPDYTESGRDEAEFMISLNPGEKKKPLGMVASGGELSRIMLAVKSVLADKDEVETLIFDEIDTGISGRTAQKVSEKMALLGKRHQVLCITHLAQIAAMADAHYLIEKQINDNKTTTEIRLLGEDESIQELSRILGGAKITEAVQSTAKEMKKLAENMKSKHLAE</sequence>
<dbReference type="Gene3D" id="3.40.50.300">
    <property type="entry name" value="P-loop containing nucleotide triphosphate hydrolases"/>
    <property type="match status" value="2"/>
</dbReference>
<proteinExistence type="inferred from homology"/>
<dbReference type="PANTHER" id="PTHR11059:SF0">
    <property type="entry name" value="DNA REPAIR PROTEIN RECN"/>
    <property type="match status" value="1"/>
</dbReference>
<evidence type="ECO:0000313" key="12">
    <source>
        <dbReference type="Proteomes" id="UP000261080"/>
    </source>
</evidence>
<dbReference type="InterPro" id="IPR027417">
    <property type="entry name" value="P-loop_NTPase"/>
</dbReference>
<dbReference type="GO" id="GO:0006302">
    <property type="term" value="P:double-strand break repair"/>
    <property type="evidence" value="ECO:0007669"/>
    <property type="project" value="InterPro"/>
</dbReference>
<evidence type="ECO:0000256" key="5">
    <source>
        <dbReference type="ARBA" id="ARBA00022840"/>
    </source>
</evidence>
<keyword evidence="9" id="KW-0175">Coiled coil</keyword>
<comment type="function">
    <text evidence="8">May be involved in recombinational repair of damaged DNA.</text>
</comment>
<reference evidence="11 12" key="1">
    <citation type="submission" date="2018-08" db="EMBL/GenBank/DDBJ databases">
        <title>A genome reference for cultivated species of the human gut microbiota.</title>
        <authorList>
            <person name="Zou Y."/>
            <person name="Xue W."/>
            <person name="Luo G."/>
        </authorList>
    </citation>
    <scope>NUCLEOTIDE SEQUENCE [LARGE SCALE GENOMIC DNA]</scope>
    <source>
        <strain evidence="11 12">AF37-2AT</strain>
    </source>
</reference>
<evidence type="ECO:0000259" key="10">
    <source>
        <dbReference type="Pfam" id="PF13476"/>
    </source>
</evidence>
<protein>
    <recommendedName>
        <fullName evidence="2 8">DNA repair protein RecN</fullName>
    </recommendedName>
    <alternativeName>
        <fullName evidence="7 8">Recombination protein N</fullName>
    </alternativeName>
</protein>
<evidence type="ECO:0000256" key="8">
    <source>
        <dbReference type="PIRNR" id="PIRNR003128"/>
    </source>
</evidence>
<keyword evidence="3" id="KW-0547">Nucleotide-binding</keyword>
<feature type="coiled-coil region" evidence="9">
    <location>
        <begin position="337"/>
        <end position="371"/>
    </location>
</feature>
<keyword evidence="12" id="KW-1185">Reference proteome</keyword>
<evidence type="ECO:0000256" key="2">
    <source>
        <dbReference type="ARBA" id="ARBA00021315"/>
    </source>
</evidence>